<dbReference type="PANTHER" id="PTHR10704">
    <property type="entry name" value="CARBOHYDRATE SULFOTRANSFERASE"/>
    <property type="match status" value="1"/>
</dbReference>
<accession>A0A8J5K542</accession>
<sequence length="630" mass="72015">MAGKVAFMVKFLSVAAVVVCVFQAIHVELIRNQVRLFLAATRSVNEAEKESIHRDDLKNIFHTTDDLNDLQLPNKVIKSQKPHDLNDLQPPHYHNDHQPPHDHNDHQPPHDHQRPHQYPKNIFVLSSAGRSGSSLLGSLVASLGRAMYIFEPLRTLRNIRYESVTKDEALVELRRNFQCDLRYNLSKSHFYIGTISYRESDECGPFYSENRRTSEAIRMAGQVCNRVPVKIIKTIRCRLQWISELLQDTNIDMKVIHLVRDPRGTMMSMYKTKFPDVSQKNLCPGLRQDLQHKQFMMERFPGRYMFIKGDVLRLFFHGHNEHKKTVNDSASEVAASVISFWNKARIPTITEKSIGRKVVDLFLMWKGLKKNCTRTTDTQRKKEETFCDELEDLFDVAHPKAMQLLTIKEDRAFLAAQREKGRRGVMAGVDKKIACSIKRREESKSKQSLQQNQASSALEYDELGSSSETESQSSSSSSTSSLAISPVVSSSNRKRATLKVITPELSSTLDRTGISHRSALRITSEIFRFLKGEGKVSRSTNSSSSASPSQDIPRCVREFLHTHMEKTVRNPYSTFRNTATTWQKWRSLISQKSLMTWERECSDVLHMMGHRIFGSVDNARNLSLSLFVGA</sequence>
<evidence type="ECO:0000313" key="2">
    <source>
        <dbReference type="EMBL" id="KAG7170807.1"/>
    </source>
</evidence>
<feature type="compositionally biased region" description="Low complexity" evidence="1">
    <location>
        <begin position="446"/>
        <end position="458"/>
    </location>
</feature>
<proteinExistence type="predicted"/>
<reference evidence="2" key="1">
    <citation type="journal article" date="2021" name="Sci. Adv.">
        <title>The American lobster genome reveals insights on longevity, neural, and immune adaptations.</title>
        <authorList>
            <person name="Polinski J.M."/>
            <person name="Zimin A.V."/>
            <person name="Clark K.F."/>
            <person name="Kohn A.B."/>
            <person name="Sadowski N."/>
            <person name="Timp W."/>
            <person name="Ptitsyn A."/>
            <person name="Khanna P."/>
            <person name="Romanova D.Y."/>
            <person name="Williams P."/>
            <person name="Greenwood S.J."/>
            <person name="Moroz L.L."/>
            <person name="Walt D.R."/>
            <person name="Bodnar A.G."/>
        </authorList>
    </citation>
    <scope>NUCLEOTIDE SEQUENCE</scope>
    <source>
        <strain evidence="2">GMGI-L3</strain>
    </source>
</reference>
<dbReference type="GO" id="GO:0006790">
    <property type="term" value="P:sulfur compound metabolic process"/>
    <property type="evidence" value="ECO:0007669"/>
    <property type="project" value="TreeGrafter"/>
</dbReference>
<evidence type="ECO:0000313" key="3">
    <source>
        <dbReference type="Proteomes" id="UP000747542"/>
    </source>
</evidence>
<feature type="compositionally biased region" description="Basic and acidic residues" evidence="1">
    <location>
        <begin position="93"/>
        <end position="114"/>
    </location>
</feature>
<dbReference type="SUPFAM" id="SSF52540">
    <property type="entry name" value="P-loop containing nucleoside triphosphate hydrolases"/>
    <property type="match status" value="1"/>
</dbReference>
<dbReference type="Gene3D" id="3.40.50.300">
    <property type="entry name" value="P-loop containing nucleotide triphosphate hydrolases"/>
    <property type="match status" value="1"/>
</dbReference>
<dbReference type="AlphaFoldDB" id="A0A8J5K542"/>
<feature type="compositionally biased region" description="Low complexity" evidence="1">
    <location>
        <begin position="465"/>
        <end position="486"/>
    </location>
</feature>
<name>A0A8J5K542_HOMAM</name>
<gene>
    <name evidence="2" type="primary">Chst3-L3</name>
    <name evidence="2" type="ORF">Hamer_G021188</name>
</gene>
<keyword evidence="3" id="KW-1185">Reference proteome</keyword>
<dbReference type="InterPro" id="IPR051135">
    <property type="entry name" value="Gal/GlcNAc/GalNAc_ST"/>
</dbReference>
<comment type="caution">
    <text evidence="2">The sequence shown here is derived from an EMBL/GenBank/DDBJ whole genome shotgun (WGS) entry which is preliminary data.</text>
</comment>
<dbReference type="PANTHER" id="PTHR10704:SF44">
    <property type="entry name" value="LD35051P-RELATED"/>
    <property type="match status" value="1"/>
</dbReference>
<dbReference type="GO" id="GO:0001517">
    <property type="term" value="F:N-acetylglucosamine 6-O-sulfotransferase activity"/>
    <property type="evidence" value="ECO:0007669"/>
    <property type="project" value="TreeGrafter"/>
</dbReference>
<dbReference type="Proteomes" id="UP000747542">
    <property type="component" value="Unassembled WGS sequence"/>
</dbReference>
<feature type="region of interest" description="Disordered" evidence="1">
    <location>
        <begin position="81"/>
        <end position="117"/>
    </location>
</feature>
<dbReference type="InterPro" id="IPR027417">
    <property type="entry name" value="P-loop_NTPase"/>
</dbReference>
<feature type="region of interest" description="Disordered" evidence="1">
    <location>
        <begin position="440"/>
        <end position="486"/>
    </location>
</feature>
<evidence type="ECO:0000256" key="1">
    <source>
        <dbReference type="SAM" id="MobiDB-lite"/>
    </source>
</evidence>
<dbReference type="EMBL" id="JAHLQT010013493">
    <property type="protein sequence ID" value="KAG7170807.1"/>
    <property type="molecule type" value="Genomic_DNA"/>
</dbReference>
<protein>
    <submittedName>
        <fullName evidence="2">Carbohydrate sulfotransferase 3-like 3</fullName>
    </submittedName>
</protein>
<dbReference type="GO" id="GO:0006044">
    <property type="term" value="P:N-acetylglucosamine metabolic process"/>
    <property type="evidence" value="ECO:0007669"/>
    <property type="project" value="TreeGrafter"/>
</dbReference>
<organism evidence="2 3">
    <name type="scientific">Homarus americanus</name>
    <name type="common">American lobster</name>
    <dbReference type="NCBI Taxonomy" id="6706"/>
    <lineage>
        <taxon>Eukaryota</taxon>
        <taxon>Metazoa</taxon>
        <taxon>Ecdysozoa</taxon>
        <taxon>Arthropoda</taxon>
        <taxon>Crustacea</taxon>
        <taxon>Multicrustacea</taxon>
        <taxon>Malacostraca</taxon>
        <taxon>Eumalacostraca</taxon>
        <taxon>Eucarida</taxon>
        <taxon>Decapoda</taxon>
        <taxon>Pleocyemata</taxon>
        <taxon>Astacidea</taxon>
        <taxon>Nephropoidea</taxon>
        <taxon>Nephropidae</taxon>
        <taxon>Homarus</taxon>
    </lineage>
</organism>